<reference evidence="3 4" key="1">
    <citation type="submission" date="2019-01" db="EMBL/GenBank/DDBJ databases">
        <title>Lactibacter flavus gen. nov., sp. nov., a novel bacterium of the family Propionibacteriaceae isolated from raw milk and dairy products.</title>
        <authorList>
            <person name="Huptas C."/>
            <person name="Wenning M."/>
            <person name="Breitenwieser F."/>
            <person name="Doll E."/>
            <person name="Von Neubeck M."/>
            <person name="Busse H.-J."/>
            <person name="Scherer S."/>
        </authorList>
    </citation>
    <scope>NUCLEOTIDE SEQUENCE [LARGE SCALE GENOMIC DNA]</scope>
    <source>
        <strain evidence="3 4">KCTC 33808</strain>
    </source>
</reference>
<dbReference type="PANTHER" id="PTHR33988">
    <property type="entry name" value="ENDORIBONUCLEASE MAZF-RELATED"/>
    <property type="match status" value="1"/>
</dbReference>
<dbReference type="EMBL" id="SDMQ01000008">
    <property type="protein sequence ID" value="TBT84229.1"/>
    <property type="molecule type" value="Genomic_DNA"/>
</dbReference>
<dbReference type="InterPro" id="IPR011067">
    <property type="entry name" value="Plasmid_toxin/cell-grow_inhib"/>
</dbReference>
<evidence type="ECO:0000256" key="2">
    <source>
        <dbReference type="ARBA" id="ARBA00022649"/>
    </source>
</evidence>
<dbReference type="RefSeq" id="WP_131168158.1">
    <property type="nucleotide sequence ID" value="NZ_SDMQ01000008.1"/>
</dbReference>
<dbReference type="AlphaFoldDB" id="A0A4V2JSE0"/>
<evidence type="ECO:0000313" key="4">
    <source>
        <dbReference type="Proteomes" id="UP000292373"/>
    </source>
</evidence>
<sequence length="112" mass="12346">MIQQIARGDVVWASMDPTNGREQAKHRPWLVLSEPALHRARGLLIAVPLTHTDRGWSTHVKLASRDSATTVAMCEQVKSMSIDRVTRVDPAPHALAQVDQVHQILALLTGGR</sequence>
<gene>
    <name evidence="3" type="ORF">ET989_08715</name>
</gene>
<comment type="similarity">
    <text evidence="1">Belongs to the PemK/MazF family.</text>
</comment>
<name>A0A4V2JSE0_9ACTN</name>
<evidence type="ECO:0000313" key="3">
    <source>
        <dbReference type="EMBL" id="TBT84229.1"/>
    </source>
</evidence>
<protein>
    <submittedName>
        <fullName evidence="3">Type II toxin-antitoxin system PemK/MazF family toxin</fullName>
    </submittedName>
</protein>
<organism evidence="3 4">
    <name type="scientific">Propioniciclava sinopodophylli</name>
    <dbReference type="NCBI Taxonomy" id="1837344"/>
    <lineage>
        <taxon>Bacteria</taxon>
        <taxon>Bacillati</taxon>
        <taxon>Actinomycetota</taxon>
        <taxon>Actinomycetes</taxon>
        <taxon>Propionibacteriales</taxon>
        <taxon>Propionibacteriaceae</taxon>
        <taxon>Propioniciclava</taxon>
    </lineage>
</organism>
<comment type="caution">
    <text evidence="3">The sequence shown here is derived from an EMBL/GenBank/DDBJ whole genome shotgun (WGS) entry which is preliminary data.</text>
</comment>
<dbReference type="SUPFAM" id="SSF50118">
    <property type="entry name" value="Cell growth inhibitor/plasmid maintenance toxic component"/>
    <property type="match status" value="1"/>
</dbReference>
<dbReference type="GO" id="GO:0004521">
    <property type="term" value="F:RNA endonuclease activity"/>
    <property type="evidence" value="ECO:0007669"/>
    <property type="project" value="TreeGrafter"/>
</dbReference>
<dbReference type="GO" id="GO:0003677">
    <property type="term" value="F:DNA binding"/>
    <property type="evidence" value="ECO:0007669"/>
    <property type="project" value="InterPro"/>
</dbReference>
<accession>A0A4V2JSE0</accession>
<dbReference type="Pfam" id="PF02452">
    <property type="entry name" value="PemK_toxin"/>
    <property type="match status" value="1"/>
</dbReference>
<keyword evidence="4" id="KW-1185">Reference proteome</keyword>
<dbReference type="GO" id="GO:0016075">
    <property type="term" value="P:rRNA catabolic process"/>
    <property type="evidence" value="ECO:0007669"/>
    <property type="project" value="TreeGrafter"/>
</dbReference>
<dbReference type="Gene3D" id="2.30.30.110">
    <property type="match status" value="1"/>
</dbReference>
<proteinExistence type="inferred from homology"/>
<dbReference type="Proteomes" id="UP000292373">
    <property type="component" value="Unassembled WGS sequence"/>
</dbReference>
<dbReference type="InterPro" id="IPR003477">
    <property type="entry name" value="PemK-like"/>
</dbReference>
<evidence type="ECO:0000256" key="1">
    <source>
        <dbReference type="ARBA" id="ARBA00007521"/>
    </source>
</evidence>
<keyword evidence="2" id="KW-1277">Toxin-antitoxin system</keyword>
<dbReference type="GO" id="GO:0006402">
    <property type="term" value="P:mRNA catabolic process"/>
    <property type="evidence" value="ECO:0007669"/>
    <property type="project" value="TreeGrafter"/>
</dbReference>
<dbReference type="OrthoDB" id="9808744at2"/>